<evidence type="ECO:0000259" key="4">
    <source>
        <dbReference type="PROSITE" id="PS50250"/>
    </source>
</evidence>
<dbReference type="InterPro" id="IPR057985">
    <property type="entry name" value="TPR_PSMD3_N"/>
</dbReference>
<dbReference type="KEGG" id="som:SOMG_02286"/>
<comment type="similarity">
    <text evidence="1">Belongs to the proteasome subunit S3 family.</text>
</comment>
<proteinExistence type="inferred from homology"/>
<feature type="compositionally biased region" description="Acidic residues" evidence="3">
    <location>
        <begin position="482"/>
        <end position="495"/>
    </location>
</feature>
<keyword evidence="2 5" id="KW-0647">Proteasome</keyword>
<dbReference type="Proteomes" id="UP001212411">
    <property type="component" value="Chromosome 1"/>
</dbReference>
<evidence type="ECO:0000313" key="6">
    <source>
        <dbReference type="Proteomes" id="UP001212411"/>
    </source>
</evidence>
<gene>
    <name evidence="5" type="primary">rpn3</name>
    <name evidence="5" type="ORF">SOMG_02286</name>
</gene>
<evidence type="ECO:0000256" key="3">
    <source>
        <dbReference type="SAM" id="MobiDB-lite"/>
    </source>
</evidence>
<sequence length="495" mass="57108">MAEQHKEMEVDSVKQPETTKSVDQVEKKVEAPRTALQDVEANIVALNQATKQRDPRLVYRALRTTSNISRRLSVETLGHLIKKYYSTEPETKKELLSVIGVNDLRMDESKDENENKGASLPEVSMYLQLLVGVTLFYNEKYDDGAGYMVKVVQRLQSFDRRTLDQIAAKLYFYYTLFLEKCNRSVECRNTLLAVHRTATLRHDTESQAMILTLLLRNYIQFNLYDQADRLVSKTVFPVNASNNLAIRYQYYLGRIRAIQLDYTTAHEHLVSAIRKAPNTIYAVQFLQAVYKLHVVVQLLMGEIPERRIFRQKSLEKTLIPYLRISQAVRIGDLNAFTDALSKYETEFRYDGLHTLICRLRHTVIKTGLRMISLSYSRVSLRDVCIKLGLDSEESAEYIVAKGIRDGVIDASIDHKNAFMASNEAFDIYATEQPQQAFHERIQFCLALHNDSVKSMRYPMDAHKSELEDVEEARRRMDKEMAEADLDDDEPDLGDF</sequence>
<dbReference type="PANTHER" id="PTHR10758:SF2">
    <property type="entry name" value="26S PROTEASOME NON-ATPASE REGULATORY SUBUNIT 3"/>
    <property type="match status" value="1"/>
</dbReference>
<organism evidence="5 6">
    <name type="scientific">Schizosaccharomyces osmophilus</name>
    <dbReference type="NCBI Taxonomy" id="2545709"/>
    <lineage>
        <taxon>Eukaryota</taxon>
        <taxon>Fungi</taxon>
        <taxon>Dikarya</taxon>
        <taxon>Ascomycota</taxon>
        <taxon>Taphrinomycotina</taxon>
        <taxon>Schizosaccharomycetes</taxon>
        <taxon>Schizosaccharomycetales</taxon>
        <taxon>Schizosaccharomycetaceae</taxon>
        <taxon>Schizosaccharomyces</taxon>
    </lineage>
</organism>
<dbReference type="GO" id="GO:0006511">
    <property type="term" value="P:ubiquitin-dependent protein catabolic process"/>
    <property type="evidence" value="ECO:0007669"/>
    <property type="project" value="TreeGrafter"/>
</dbReference>
<dbReference type="SUPFAM" id="SSF46785">
    <property type="entry name" value="Winged helix' DNA-binding domain"/>
    <property type="match status" value="1"/>
</dbReference>
<dbReference type="EMBL" id="CP115611">
    <property type="protein sequence ID" value="WBW72151.1"/>
    <property type="molecule type" value="Genomic_DNA"/>
</dbReference>
<evidence type="ECO:0000256" key="2">
    <source>
        <dbReference type="ARBA" id="ARBA00022942"/>
    </source>
</evidence>
<dbReference type="GeneID" id="80875767"/>
<dbReference type="InterPro" id="IPR050756">
    <property type="entry name" value="CSN3"/>
</dbReference>
<dbReference type="GO" id="GO:0008541">
    <property type="term" value="C:proteasome regulatory particle, lid subcomplex"/>
    <property type="evidence" value="ECO:0007669"/>
    <property type="project" value="TreeGrafter"/>
</dbReference>
<keyword evidence="6" id="KW-1185">Reference proteome</keyword>
<protein>
    <submittedName>
        <fullName evidence="5">19S proteasome regulatory subunit Rpn3</fullName>
    </submittedName>
</protein>
<feature type="domain" description="PCI" evidence="4">
    <location>
        <begin position="246"/>
        <end position="426"/>
    </location>
</feature>
<dbReference type="Pfam" id="PF08375">
    <property type="entry name" value="Rpn3_C"/>
    <property type="match status" value="1"/>
</dbReference>
<dbReference type="Pfam" id="PF25573">
    <property type="entry name" value="TPR_PSMD3_N"/>
    <property type="match status" value="1"/>
</dbReference>
<dbReference type="InterPro" id="IPR000717">
    <property type="entry name" value="PCI_dom"/>
</dbReference>
<dbReference type="PROSITE" id="PS50250">
    <property type="entry name" value="PCI"/>
    <property type="match status" value="1"/>
</dbReference>
<name>A0AAF0AU71_9SCHI</name>
<dbReference type="GO" id="GO:0042176">
    <property type="term" value="P:regulation of protein catabolic process"/>
    <property type="evidence" value="ECO:0007669"/>
    <property type="project" value="InterPro"/>
</dbReference>
<feature type="region of interest" description="Disordered" evidence="3">
    <location>
        <begin position="1"/>
        <end position="26"/>
    </location>
</feature>
<evidence type="ECO:0000256" key="1">
    <source>
        <dbReference type="ARBA" id="ARBA00007912"/>
    </source>
</evidence>
<dbReference type="SMART" id="SM00088">
    <property type="entry name" value="PINT"/>
    <property type="match status" value="1"/>
</dbReference>
<feature type="compositionally biased region" description="Basic and acidic residues" evidence="3">
    <location>
        <begin position="1"/>
        <end position="14"/>
    </location>
</feature>
<dbReference type="AlphaFoldDB" id="A0AAF0AU71"/>
<reference evidence="5 6" key="1">
    <citation type="journal article" date="2023" name="G3 (Bethesda)">
        <title>A high-quality reference genome for the fission yeast Schizosaccharomyces osmophilus.</title>
        <authorList>
            <person name="Jia G.S."/>
            <person name="Zhang W.C."/>
            <person name="Liang Y."/>
            <person name="Liu X.H."/>
            <person name="Rhind N."/>
            <person name="Pidoux A."/>
            <person name="Brysch-Herzberg M."/>
            <person name="Du L.L."/>
        </authorList>
    </citation>
    <scope>NUCLEOTIDE SEQUENCE [LARGE SCALE GENOMIC DNA]</scope>
    <source>
        <strain evidence="5 6">CBS 15793</strain>
    </source>
</reference>
<accession>A0AAF0AU71</accession>
<dbReference type="GO" id="GO:0030234">
    <property type="term" value="F:enzyme regulator activity"/>
    <property type="evidence" value="ECO:0007669"/>
    <property type="project" value="InterPro"/>
</dbReference>
<dbReference type="PANTHER" id="PTHR10758">
    <property type="entry name" value="26S PROTEASOME NON-ATPASE REGULATORY SUBUNIT 3/COP9 SIGNALOSOME COMPLEX SUBUNIT 3"/>
    <property type="match status" value="1"/>
</dbReference>
<dbReference type="Pfam" id="PF01399">
    <property type="entry name" value="PCI"/>
    <property type="match status" value="1"/>
</dbReference>
<feature type="region of interest" description="Disordered" evidence="3">
    <location>
        <begin position="463"/>
        <end position="495"/>
    </location>
</feature>
<feature type="compositionally biased region" description="Basic and acidic residues" evidence="3">
    <location>
        <begin position="463"/>
        <end position="481"/>
    </location>
</feature>
<dbReference type="RefSeq" id="XP_056036394.1">
    <property type="nucleotide sequence ID" value="XM_056181078.1"/>
</dbReference>
<dbReference type="InterPro" id="IPR036390">
    <property type="entry name" value="WH_DNA-bd_sf"/>
</dbReference>
<dbReference type="SMART" id="SM00753">
    <property type="entry name" value="PAM"/>
    <property type="match status" value="1"/>
</dbReference>
<evidence type="ECO:0000313" key="5">
    <source>
        <dbReference type="EMBL" id="WBW72151.1"/>
    </source>
</evidence>
<dbReference type="InterPro" id="IPR013586">
    <property type="entry name" value="PSMD3_C"/>
</dbReference>